<dbReference type="InterPro" id="IPR032675">
    <property type="entry name" value="LRR_dom_sf"/>
</dbReference>
<keyword evidence="17" id="KW-1185">Reference proteome</keyword>
<dbReference type="Pfam" id="PF08263">
    <property type="entry name" value="LRRNT_2"/>
    <property type="match status" value="1"/>
</dbReference>
<accession>A0A2U1M431</accession>
<evidence type="ECO:0000256" key="5">
    <source>
        <dbReference type="ARBA" id="ARBA00022692"/>
    </source>
</evidence>
<feature type="domain" description="Disease resistance R13L4/SHOC-2-like LRR" evidence="15">
    <location>
        <begin position="109"/>
        <end position="306"/>
    </location>
</feature>
<evidence type="ECO:0000313" key="17">
    <source>
        <dbReference type="Proteomes" id="UP000245207"/>
    </source>
</evidence>
<comment type="similarity">
    <text evidence="2">Belongs to the RLP family.</text>
</comment>
<protein>
    <submittedName>
        <fullName evidence="16">Receptor like protein 41</fullName>
    </submittedName>
</protein>
<reference evidence="16 17" key="1">
    <citation type="journal article" date="2018" name="Mol. Plant">
        <title>The genome of Artemisia annua provides insight into the evolution of Asteraceae family and artemisinin biosynthesis.</title>
        <authorList>
            <person name="Shen Q."/>
            <person name="Zhang L."/>
            <person name="Liao Z."/>
            <person name="Wang S."/>
            <person name="Yan T."/>
            <person name="Shi P."/>
            <person name="Liu M."/>
            <person name="Fu X."/>
            <person name="Pan Q."/>
            <person name="Wang Y."/>
            <person name="Lv Z."/>
            <person name="Lu X."/>
            <person name="Zhang F."/>
            <person name="Jiang W."/>
            <person name="Ma Y."/>
            <person name="Chen M."/>
            <person name="Hao X."/>
            <person name="Li L."/>
            <person name="Tang Y."/>
            <person name="Lv G."/>
            <person name="Zhou Y."/>
            <person name="Sun X."/>
            <person name="Brodelius P.E."/>
            <person name="Rose J.K.C."/>
            <person name="Tang K."/>
        </authorList>
    </citation>
    <scope>NUCLEOTIDE SEQUENCE [LARGE SCALE GENOMIC DNA]</scope>
    <source>
        <strain evidence="17">cv. Huhao1</strain>
        <tissue evidence="16">Leaf</tissue>
    </source>
</reference>
<dbReference type="OrthoDB" id="1060944at2759"/>
<dbReference type="InterPro" id="IPR046956">
    <property type="entry name" value="RLP23-like"/>
</dbReference>
<evidence type="ECO:0000256" key="1">
    <source>
        <dbReference type="ARBA" id="ARBA00004251"/>
    </source>
</evidence>
<dbReference type="SMART" id="SM00365">
    <property type="entry name" value="LRR_SD22"/>
    <property type="match status" value="7"/>
</dbReference>
<dbReference type="FunFam" id="3.80.10.10:FF:000095">
    <property type="entry name" value="LRR receptor-like serine/threonine-protein kinase GSO1"/>
    <property type="match status" value="1"/>
</dbReference>
<name>A0A2U1M431_ARTAN</name>
<dbReference type="FunFam" id="3.80.10.10:FF:000041">
    <property type="entry name" value="LRR receptor-like serine/threonine-protein kinase ERECTA"/>
    <property type="match status" value="1"/>
</dbReference>
<dbReference type="InterPro" id="IPR001611">
    <property type="entry name" value="Leu-rich_rpt"/>
</dbReference>
<evidence type="ECO:0000256" key="12">
    <source>
        <dbReference type="SAM" id="Phobius"/>
    </source>
</evidence>
<dbReference type="STRING" id="35608.A0A2U1M431"/>
<evidence type="ECO:0000259" key="15">
    <source>
        <dbReference type="Pfam" id="PF23598"/>
    </source>
</evidence>
<gene>
    <name evidence="16" type="ORF">CTI12_AA423110</name>
</gene>
<keyword evidence="7" id="KW-0677">Repeat</keyword>
<dbReference type="FunFam" id="3.80.10.10:FF:000111">
    <property type="entry name" value="LRR receptor-like serine/threonine-protein kinase ERECTA"/>
    <property type="match status" value="1"/>
</dbReference>
<keyword evidence="8 12" id="KW-1133">Transmembrane helix</keyword>
<feature type="domain" description="Leucine-rich repeat-containing N-terminal plant-type" evidence="14">
    <location>
        <begin position="36"/>
        <end position="72"/>
    </location>
</feature>
<dbReference type="SUPFAM" id="SSF52047">
    <property type="entry name" value="RNI-like"/>
    <property type="match status" value="1"/>
</dbReference>
<dbReference type="InterPro" id="IPR003591">
    <property type="entry name" value="Leu-rich_rpt_typical-subtyp"/>
</dbReference>
<dbReference type="Pfam" id="PF23598">
    <property type="entry name" value="LRR_14"/>
    <property type="match status" value="1"/>
</dbReference>
<dbReference type="GO" id="GO:0005886">
    <property type="term" value="C:plasma membrane"/>
    <property type="evidence" value="ECO:0007669"/>
    <property type="project" value="UniProtKB-SubCell"/>
</dbReference>
<dbReference type="Gene3D" id="3.80.10.10">
    <property type="entry name" value="Ribonuclease Inhibitor"/>
    <property type="match status" value="4"/>
</dbReference>
<sequence>METSFLVIFTFLLLQRLGASSESMMTNSSSVTCIERERKSLLIFKERLTDRHRRLSTWTGVECCEWVGVHCDKRSGHVIRLDLRNPAFFNTDKREWYYDNQLRGEVSPSLLNLKHLRYLDLSMNDFSGHIPKFLGSFKHLEYLNLSCSGFSGVVPHHLGNLSRLQYLDLNTQYRIPDGVTSCSSMSIDDLQWVPSLSSLKLLGLSGLYNPMNLTDELDWFSEVNMLPSLLTLNLAGCNINFPSITSVNFTSLNSLDLSYNFINSTIPVWLSNLTDLTHLELSGNEFHGQIPDFLGTLSALTLVDLAGNSFDTLVPGLFWNLSSLTFLDLSWNGIVADLPSLIGSMSEFVAKSLVYLSLAGNEFSGCIPNTIGDFKKLENLLLRRNTLSGHVPPSLGGLTCLKELDLSYNSLEGNLSEVHFIKLKNLTLLDLSSTSLALNVSSRWNPPFQLREFKASSCNIGPQFPSWLQTQTNLETLYLSNSSIRDTLPDWFENIATHIADLDLSYNQIGGELPAFLSNSQTDLYTLKMNSNKFEGPLISLPSNVQLLDLSDNLLSGAVPKHLCSILGIWLLDLSHNNFSGRLPRCLWNLDLYVIDLTNNSITGFLPSSLGFLRNLISLHLSNNRFTGDLPPSLQNLTSLVTMDLGNNFFTGSIPFWIGKSLPNLRILNLQSNQFTGKIPRQLCRLSNLQLLNLAHNSITGTIPPCFGNLSGMKENDSNNEYNFVDQYIENILVNMKGNQLLFTKTIRFLTSLDLSNNSIVGEIPDSLMNLVSLKNLNLSRNLLKGNIPIKIGNLQQVESLDLSMNMLSGRIPQSLATLHSISYLNLSFNKLFGPIPVGNQLQTLDDPSIYEGNNGLCGPPLSRCKPSNSSYSNDGKDEGLFSYVSMGPGFVVGFMGLLASLHFIRSWRLAYFGFFENVYGWLTLSILLNLARLRRKKFF</sequence>
<keyword evidence="9 12" id="KW-0472">Membrane</keyword>
<dbReference type="GO" id="GO:0051707">
    <property type="term" value="P:response to other organism"/>
    <property type="evidence" value="ECO:0007669"/>
    <property type="project" value="UniProtKB-ARBA"/>
</dbReference>
<keyword evidence="6 13" id="KW-0732">Signal</keyword>
<evidence type="ECO:0000256" key="13">
    <source>
        <dbReference type="SAM" id="SignalP"/>
    </source>
</evidence>
<dbReference type="SMART" id="SM00369">
    <property type="entry name" value="LRR_TYP"/>
    <property type="match status" value="10"/>
</dbReference>
<keyword evidence="11" id="KW-0325">Glycoprotein</keyword>
<evidence type="ECO:0000256" key="2">
    <source>
        <dbReference type="ARBA" id="ARBA00009592"/>
    </source>
</evidence>
<dbReference type="PANTHER" id="PTHR48063">
    <property type="entry name" value="LRR RECEPTOR-LIKE KINASE"/>
    <property type="match status" value="1"/>
</dbReference>
<evidence type="ECO:0000313" key="16">
    <source>
        <dbReference type="EMBL" id="PWA55984.1"/>
    </source>
</evidence>
<evidence type="ECO:0000259" key="14">
    <source>
        <dbReference type="Pfam" id="PF08263"/>
    </source>
</evidence>
<feature type="signal peptide" evidence="13">
    <location>
        <begin position="1"/>
        <end position="21"/>
    </location>
</feature>
<dbReference type="Pfam" id="PF00560">
    <property type="entry name" value="LRR_1"/>
    <property type="match status" value="5"/>
</dbReference>
<dbReference type="SUPFAM" id="SSF52058">
    <property type="entry name" value="L domain-like"/>
    <property type="match status" value="2"/>
</dbReference>
<dbReference type="InterPro" id="IPR055414">
    <property type="entry name" value="LRR_R13L4/SHOC2-like"/>
</dbReference>
<keyword evidence="10 16" id="KW-0675">Receptor</keyword>
<comment type="subcellular location">
    <subcellularLocation>
        <location evidence="1">Cell membrane</location>
        <topology evidence="1">Single-pass type I membrane protein</topology>
    </subcellularLocation>
</comment>
<evidence type="ECO:0000256" key="6">
    <source>
        <dbReference type="ARBA" id="ARBA00022729"/>
    </source>
</evidence>
<evidence type="ECO:0000256" key="10">
    <source>
        <dbReference type="ARBA" id="ARBA00023170"/>
    </source>
</evidence>
<evidence type="ECO:0000256" key="4">
    <source>
        <dbReference type="ARBA" id="ARBA00022614"/>
    </source>
</evidence>
<evidence type="ECO:0000256" key="11">
    <source>
        <dbReference type="ARBA" id="ARBA00023180"/>
    </source>
</evidence>
<dbReference type="FunFam" id="3.80.10.10:FF:001347">
    <property type="entry name" value="LRR receptor-like serine/threonine-protein kinase GSO2"/>
    <property type="match status" value="1"/>
</dbReference>
<dbReference type="Pfam" id="PF13855">
    <property type="entry name" value="LRR_8"/>
    <property type="match status" value="2"/>
</dbReference>
<organism evidence="16 17">
    <name type="scientific">Artemisia annua</name>
    <name type="common">Sweet wormwood</name>
    <dbReference type="NCBI Taxonomy" id="35608"/>
    <lineage>
        <taxon>Eukaryota</taxon>
        <taxon>Viridiplantae</taxon>
        <taxon>Streptophyta</taxon>
        <taxon>Embryophyta</taxon>
        <taxon>Tracheophyta</taxon>
        <taxon>Spermatophyta</taxon>
        <taxon>Magnoliopsida</taxon>
        <taxon>eudicotyledons</taxon>
        <taxon>Gunneridae</taxon>
        <taxon>Pentapetalae</taxon>
        <taxon>asterids</taxon>
        <taxon>campanulids</taxon>
        <taxon>Asterales</taxon>
        <taxon>Asteraceae</taxon>
        <taxon>Asteroideae</taxon>
        <taxon>Anthemideae</taxon>
        <taxon>Artemisiinae</taxon>
        <taxon>Artemisia</taxon>
    </lineage>
</organism>
<evidence type="ECO:0000256" key="8">
    <source>
        <dbReference type="ARBA" id="ARBA00022989"/>
    </source>
</evidence>
<evidence type="ECO:0000256" key="3">
    <source>
        <dbReference type="ARBA" id="ARBA00022475"/>
    </source>
</evidence>
<comment type="caution">
    <text evidence="16">The sequence shown here is derived from an EMBL/GenBank/DDBJ whole genome shotgun (WGS) entry which is preliminary data.</text>
</comment>
<dbReference type="InterPro" id="IPR013210">
    <property type="entry name" value="LRR_N_plant-typ"/>
</dbReference>
<keyword evidence="3" id="KW-1003">Cell membrane</keyword>
<keyword evidence="4" id="KW-0433">Leucine-rich repeat</keyword>
<dbReference type="GO" id="GO:0006952">
    <property type="term" value="P:defense response"/>
    <property type="evidence" value="ECO:0007669"/>
    <property type="project" value="UniProtKB-ARBA"/>
</dbReference>
<dbReference type="Pfam" id="PF13516">
    <property type="entry name" value="LRR_6"/>
    <property type="match status" value="2"/>
</dbReference>
<proteinExistence type="inferred from homology"/>
<feature type="transmembrane region" description="Helical" evidence="12">
    <location>
        <begin position="881"/>
        <end position="905"/>
    </location>
</feature>
<dbReference type="Proteomes" id="UP000245207">
    <property type="component" value="Unassembled WGS sequence"/>
</dbReference>
<evidence type="ECO:0000256" key="7">
    <source>
        <dbReference type="ARBA" id="ARBA00022737"/>
    </source>
</evidence>
<dbReference type="PANTHER" id="PTHR48063:SF106">
    <property type="entry name" value="LEUCINE-RICH REPEAT DOMAIN, L DOMAIN-LIKE PROTEIN-RELATED"/>
    <property type="match status" value="1"/>
</dbReference>
<dbReference type="AlphaFoldDB" id="A0A2U1M431"/>
<keyword evidence="5 12" id="KW-0812">Transmembrane</keyword>
<feature type="chain" id="PRO_5015763540" evidence="13">
    <location>
        <begin position="22"/>
        <end position="940"/>
    </location>
</feature>
<evidence type="ECO:0000256" key="9">
    <source>
        <dbReference type="ARBA" id="ARBA00023136"/>
    </source>
</evidence>
<dbReference type="EMBL" id="PKPP01006602">
    <property type="protein sequence ID" value="PWA55984.1"/>
    <property type="molecule type" value="Genomic_DNA"/>
</dbReference>
<feature type="transmembrane region" description="Helical" evidence="12">
    <location>
        <begin position="911"/>
        <end position="932"/>
    </location>
</feature>